<dbReference type="Pfam" id="PF04434">
    <property type="entry name" value="SWIM"/>
    <property type="match status" value="1"/>
</dbReference>
<dbReference type="GO" id="GO:0005634">
    <property type="term" value="C:nucleus"/>
    <property type="evidence" value="ECO:0007669"/>
    <property type="project" value="UniProtKB-SubCell"/>
</dbReference>
<feature type="region of interest" description="Disordered" evidence="7">
    <location>
        <begin position="607"/>
        <end position="631"/>
    </location>
</feature>
<feature type="domain" description="SWIM-type" evidence="8">
    <location>
        <begin position="551"/>
        <end position="587"/>
    </location>
</feature>
<dbReference type="PROSITE" id="PS50966">
    <property type="entry name" value="ZF_SWIM"/>
    <property type="match status" value="1"/>
</dbReference>
<dbReference type="Pfam" id="PF10551">
    <property type="entry name" value="MULE"/>
    <property type="match status" value="1"/>
</dbReference>
<comment type="similarity">
    <text evidence="1 6">Belongs to the FHY3/FAR1 family.</text>
</comment>
<feature type="compositionally biased region" description="Basic and acidic residues" evidence="7">
    <location>
        <begin position="618"/>
        <end position="631"/>
    </location>
</feature>
<comment type="function">
    <text evidence="6">Putative transcription activator involved in regulating light control of development.</text>
</comment>
<evidence type="ECO:0000256" key="2">
    <source>
        <dbReference type="ARBA" id="ARBA00022723"/>
    </source>
</evidence>
<evidence type="ECO:0000313" key="10">
    <source>
        <dbReference type="Proteomes" id="UP001141806"/>
    </source>
</evidence>
<organism evidence="9 10">
    <name type="scientific">Protea cynaroides</name>
    <dbReference type="NCBI Taxonomy" id="273540"/>
    <lineage>
        <taxon>Eukaryota</taxon>
        <taxon>Viridiplantae</taxon>
        <taxon>Streptophyta</taxon>
        <taxon>Embryophyta</taxon>
        <taxon>Tracheophyta</taxon>
        <taxon>Spermatophyta</taxon>
        <taxon>Magnoliopsida</taxon>
        <taxon>Proteales</taxon>
        <taxon>Proteaceae</taxon>
        <taxon>Protea</taxon>
    </lineage>
</organism>
<dbReference type="InterPro" id="IPR018289">
    <property type="entry name" value="MULE_transposase_dom"/>
</dbReference>
<comment type="subcellular location">
    <subcellularLocation>
        <location evidence="6">Nucleus</location>
    </subcellularLocation>
</comment>
<dbReference type="PANTHER" id="PTHR31669:SF21">
    <property type="entry name" value="PROTEIN FAR-RED IMPAIRED RESPONSE 1"/>
    <property type="match status" value="1"/>
</dbReference>
<evidence type="ECO:0000256" key="3">
    <source>
        <dbReference type="ARBA" id="ARBA00022771"/>
    </source>
</evidence>
<reference evidence="9" key="1">
    <citation type="journal article" date="2023" name="Plant J.">
        <title>The genome of the king protea, Protea cynaroides.</title>
        <authorList>
            <person name="Chang J."/>
            <person name="Duong T.A."/>
            <person name="Schoeman C."/>
            <person name="Ma X."/>
            <person name="Roodt D."/>
            <person name="Barker N."/>
            <person name="Li Z."/>
            <person name="Van de Peer Y."/>
            <person name="Mizrachi E."/>
        </authorList>
    </citation>
    <scope>NUCLEOTIDE SEQUENCE</scope>
    <source>
        <tissue evidence="9">Young leaves</tissue>
    </source>
</reference>
<dbReference type="InterPro" id="IPR007527">
    <property type="entry name" value="Znf_SWIM"/>
</dbReference>
<evidence type="ECO:0000256" key="1">
    <source>
        <dbReference type="ARBA" id="ARBA00005889"/>
    </source>
</evidence>
<dbReference type="OrthoDB" id="1927586at2759"/>
<dbReference type="EMBL" id="JAMYWD010000003">
    <property type="protein sequence ID" value="KAJ4975302.1"/>
    <property type="molecule type" value="Genomic_DNA"/>
</dbReference>
<dbReference type="GO" id="GO:0008270">
    <property type="term" value="F:zinc ion binding"/>
    <property type="evidence" value="ECO:0007669"/>
    <property type="project" value="UniProtKB-UniRule"/>
</dbReference>
<evidence type="ECO:0000256" key="5">
    <source>
        <dbReference type="PROSITE-ProRule" id="PRU00325"/>
    </source>
</evidence>
<keyword evidence="10" id="KW-1185">Reference proteome</keyword>
<keyword evidence="6" id="KW-0539">Nucleus</keyword>
<proteinExistence type="inferred from homology"/>
<protein>
    <recommendedName>
        <fullName evidence="6">Protein FAR1-RELATED SEQUENCE</fullName>
    </recommendedName>
</protein>
<evidence type="ECO:0000256" key="6">
    <source>
        <dbReference type="RuleBase" id="RU367018"/>
    </source>
</evidence>
<accession>A0A9Q0KRE3</accession>
<dbReference type="AlphaFoldDB" id="A0A9Q0KRE3"/>
<dbReference type="InterPro" id="IPR006564">
    <property type="entry name" value="Znf_PMZ"/>
</dbReference>
<evidence type="ECO:0000256" key="4">
    <source>
        <dbReference type="ARBA" id="ARBA00022833"/>
    </source>
</evidence>
<gene>
    <name evidence="9" type="ORF">NE237_000408</name>
</gene>
<sequence length="631" mass="73954">MTDSSSSSRGRSNEMKGNALNDSEMDGEDKVGVIFPAMNFIFTQDDRKFEPFVGMEFESMEHPYSFYNEYARSVGFGTMKKNTRRSRWSGEFIDANFACTRSGSKKKSNGVRKERPCHKTNCMSGMHVKRKENGQWVLVGFIKEHNHDLVPAYTQYFQSHKKIDSMTKNNIGILQATEVQTNEIFAVLSKQSISYQNVSCLEKDFRIQLDREQRLPIGTDDAQALVEQFICMQEENPNFFYAIDLNNEQCLRNVFWVDAKGRHDYVNFSDVVCFYTTYVTNKYKIPFVPFIGVNHHFQSTLFGCALIADESTQTFIWLMQTWLRAMGGIAPAVIITDQHRSMKAAIEEVFPNIHHQHCLWHIVSKIPEKLGYLTKRYTDFMTEFNECINRSCKEEEFESKWEQMINTFQLRDDEWLRSLYEDRKHWVPAYIRDTSFAGMYTVSWSESVTSFFDKYVHKNATLKEFVDQYKVSLQNMYKDEADADFSTWHGTPALKSHSPYEKQMSTIYTHEIFKKFQLEVMGIVARHLRMEKEDGTNSTFRVQDFEVQEQFRVDWDEKNSEISCLCRMFESKGLLCRHAMVVFQHAAVPEIPSHFILKRWTVDAKSNYSTGQGKNKVQSREQRYNDLRQRA</sequence>
<feature type="compositionally biased region" description="Low complexity" evidence="7">
    <location>
        <begin position="1"/>
        <end position="10"/>
    </location>
</feature>
<dbReference type="InterPro" id="IPR004330">
    <property type="entry name" value="FAR1_DNA_bnd_dom"/>
</dbReference>
<evidence type="ECO:0000313" key="9">
    <source>
        <dbReference type="EMBL" id="KAJ4975302.1"/>
    </source>
</evidence>
<dbReference type="Pfam" id="PF03101">
    <property type="entry name" value="FAR1"/>
    <property type="match status" value="1"/>
</dbReference>
<keyword evidence="4 6" id="KW-0862">Zinc</keyword>
<keyword evidence="3 5" id="KW-0863">Zinc-finger</keyword>
<comment type="caution">
    <text evidence="9">The sequence shown here is derived from an EMBL/GenBank/DDBJ whole genome shotgun (WGS) entry which is preliminary data.</text>
</comment>
<evidence type="ECO:0000259" key="8">
    <source>
        <dbReference type="PROSITE" id="PS50966"/>
    </source>
</evidence>
<dbReference type="Proteomes" id="UP001141806">
    <property type="component" value="Unassembled WGS sequence"/>
</dbReference>
<feature type="compositionally biased region" description="Polar residues" evidence="7">
    <location>
        <begin position="607"/>
        <end position="616"/>
    </location>
</feature>
<keyword evidence="2 6" id="KW-0479">Metal-binding</keyword>
<dbReference type="GO" id="GO:0006355">
    <property type="term" value="P:regulation of DNA-templated transcription"/>
    <property type="evidence" value="ECO:0007669"/>
    <property type="project" value="UniProtKB-UniRule"/>
</dbReference>
<dbReference type="SMART" id="SM00575">
    <property type="entry name" value="ZnF_PMZ"/>
    <property type="match status" value="1"/>
</dbReference>
<evidence type="ECO:0000256" key="7">
    <source>
        <dbReference type="SAM" id="MobiDB-lite"/>
    </source>
</evidence>
<name>A0A9Q0KRE3_9MAGN</name>
<feature type="region of interest" description="Disordered" evidence="7">
    <location>
        <begin position="1"/>
        <end position="26"/>
    </location>
</feature>
<dbReference type="InterPro" id="IPR031052">
    <property type="entry name" value="FHY3/FAR1"/>
</dbReference>
<dbReference type="PANTHER" id="PTHR31669">
    <property type="entry name" value="PROTEIN FAR1-RELATED SEQUENCE 10-RELATED"/>
    <property type="match status" value="1"/>
</dbReference>